<evidence type="ECO:0000313" key="2">
    <source>
        <dbReference type="Proteomes" id="UP000193622"/>
    </source>
</evidence>
<dbReference type="Proteomes" id="UP000193622">
    <property type="component" value="Unassembled WGS sequence"/>
</dbReference>
<evidence type="ECO:0000313" key="1">
    <source>
        <dbReference type="EMBL" id="ORV87882.1"/>
    </source>
</evidence>
<reference evidence="1 2" key="1">
    <citation type="submission" date="2016-01" db="EMBL/GenBank/DDBJ databases">
        <title>The new phylogeny of the genus Mycobacterium.</title>
        <authorList>
            <person name="Tarcisio F."/>
            <person name="Conor M."/>
            <person name="Antonella G."/>
            <person name="Elisabetta G."/>
            <person name="Giulia F.S."/>
            <person name="Sara T."/>
            <person name="Anna F."/>
            <person name="Clotilde B."/>
            <person name="Roberto B."/>
            <person name="Veronica D.S."/>
            <person name="Fabio R."/>
            <person name="Monica P."/>
            <person name="Olivier J."/>
            <person name="Enrico T."/>
            <person name="Nicola S."/>
        </authorList>
    </citation>
    <scope>NUCLEOTIDE SEQUENCE [LARGE SCALE GENOMIC DNA]</scope>
    <source>
        <strain evidence="1 2">DSM 45541</strain>
    </source>
</reference>
<dbReference type="EMBL" id="LQPC01000030">
    <property type="protein sequence ID" value="ORV87882.1"/>
    <property type="molecule type" value="Genomic_DNA"/>
</dbReference>
<accession>A0A1X1WN34</accession>
<dbReference type="InterPro" id="IPR023393">
    <property type="entry name" value="START-like_dom_sf"/>
</dbReference>
<sequence length="164" mass="18459">MTDDTVAARITINASAETVFEVLTDPATHAAIDGTGWVQQPADTDRLTAVGQIFRMGMYHDGHPNKQYEMANRIEVFDPPTAIAWMPGAQPRHIPGRDPAEGDAVEYGGWIWRYDLKPDGADRTIVTLTYDWSRVQNRDIDFPPFRPEHLDNSLKHLAKLAARF</sequence>
<dbReference type="AlphaFoldDB" id="A0A1X1WN34"/>
<organism evidence="1 2">
    <name type="scientific">Mycolicibacterium iranicum</name>
    <name type="common">Mycobacterium iranicum</name>
    <dbReference type="NCBI Taxonomy" id="912594"/>
    <lineage>
        <taxon>Bacteria</taxon>
        <taxon>Bacillati</taxon>
        <taxon>Actinomycetota</taxon>
        <taxon>Actinomycetes</taxon>
        <taxon>Mycobacteriales</taxon>
        <taxon>Mycobacteriaceae</taxon>
        <taxon>Mycolicibacterium</taxon>
    </lineage>
</organism>
<name>A0A1X1WN34_MYCIR</name>
<comment type="caution">
    <text evidence="1">The sequence shown here is derived from an EMBL/GenBank/DDBJ whole genome shotgun (WGS) entry which is preliminary data.</text>
</comment>
<proteinExistence type="predicted"/>
<gene>
    <name evidence="1" type="ORF">AWC12_16235</name>
</gene>
<protein>
    <submittedName>
        <fullName evidence="1">Polyketide cyclase</fullName>
    </submittedName>
</protein>
<dbReference type="RefSeq" id="WP_085175332.1">
    <property type="nucleotide sequence ID" value="NZ_LQPC01000030.1"/>
</dbReference>
<dbReference type="SUPFAM" id="SSF55961">
    <property type="entry name" value="Bet v1-like"/>
    <property type="match status" value="1"/>
</dbReference>
<dbReference type="Gene3D" id="3.30.530.20">
    <property type="match status" value="1"/>
</dbReference>